<sequence length="144" mass="17171">MKREYWINVKHVDNRLVIFLNGETIWDSGIVHGDPQMDEMIEITNELQEHPEYASELIFEGFNDSYDSKGVDDQLNPWHFQYRIFSRVYDDKGILLKETDLIRPYNEKHLSNPNIKAIDNSYQLILKDDDYKVISNSLVQHFYE</sequence>
<name>A0A4Q1CGK9_9BACT</name>
<reference evidence="1 2" key="1">
    <citation type="submission" date="2019-01" db="EMBL/GenBank/DDBJ databases">
        <title>Lacibacter sp. strain TTM-7.</title>
        <authorList>
            <person name="Chen W.-M."/>
        </authorList>
    </citation>
    <scope>NUCLEOTIDE SEQUENCE [LARGE SCALE GENOMIC DNA]</scope>
    <source>
        <strain evidence="1 2">TTM-7</strain>
    </source>
</reference>
<organism evidence="1 2">
    <name type="scientific">Lacibacter luteus</name>
    <dbReference type="NCBI Taxonomy" id="2508719"/>
    <lineage>
        <taxon>Bacteria</taxon>
        <taxon>Pseudomonadati</taxon>
        <taxon>Bacteroidota</taxon>
        <taxon>Chitinophagia</taxon>
        <taxon>Chitinophagales</taxon>
        <taxon>Chitinophagaceae</taxon>
        <taxon>Lacibacter</taxon>
    </lineage>
</organism>
<dbReference type="AlphaFoldDB" id="A0A4Q1CGK9"/>
<protein>
    <submittedName>
        <fullName evidence="1">Uncharacterized protein</fullName>
    </submittedName>
</protein>
<accession>A0A4Q1CGK9</accession>
<evidence type="ECO:0000313" key="2">
    <source>
        <dbReference type="Proteomes" id="UP000290204"/>
    </source>
</evidence>
<dbReference type="Proteomes" id="UP000290204">
    <property type="component" value="Unassembled WGS sequence"/>
</dbReference>
<dbReference type="EMBL" id="SDHW01000005">
    <property type="protein sequence ID" value="RXK58920.1"/>
    <property type="molecule type" value="Genomic_DNA"/>
</dbReference>
<comment type="caution">
    <text evidence="1">The sequence shown here is derived from an EMBL/GenBank/DDBJ whole genome shotgun (WGS) entry which is preliminary data.</text>
</comment>
<evidence type="ECO:0000313" key="1">
    <source>
        <dbReference type="EMBL" id="RXK58920.1"/>
    </source>
</evidence>
<gene>
    <name evidence="1" type="ORF">ESA94_16160</name>
</gene>
<proteinExistence type="predicted"/>
<dbReference type="OrthoDB" id="1274094at2"/>
<keyword evidence="2" id="KW-1185">Reference proteome</keyword>
<dbReference type="RefSeq" id="WP_129131976.1">
    <property type="nucleotide sequence ID" value="NZ_SDHW01000005.1"/>
</dbReference>